<evidence type="ECO:0000313" key="2">
    <source>
        <dbReference type="EMBL" id="KIJ41946.1"/>
    </source>
</evidence>
<feature type="region of interest" description="Disordered" evidence="1">
    <location>
        <begin position="494"/>
        <end position="523"/>
    </location>
</feature>
<gene>
    <name evidence="2" type="ORF">M422DRAFT_48415</name>
</gene>
<evidence type="ECO:0000313" key="3">
    <source>
        <dbReference type="Proteomes" id="UP000054279"/>
    </source>
</evidence>
<reference evidence="2 3" key="1">
    <citation type="submission" date="2014-06" db="EMBL/GenBank/DDBJ databases">
        <title>Evolutionary Origins and Diversification of the Mycorrhizal Mutualists.</title>
        <authorList>
            <consortium name="DOE Joint Genome Institute"/>
            <consortium name="Mycorrhizal Genomics Consortium"/>
            <person name="Kohler A."/>
            <person name="Kuo A."/>
            <person name="Nagy L.G."/>
            <person name="Floudas D."/>
            <person name="Copeland A."/>
            <person name="Barry K.W."/>
            <person name="Cichocki N."/>
            <person name="Veneault-Fourrey C."/>
            <person name="LaButti K."/>
            <person name="Lindquist E.A."/>
            <person name="Lipzen A."/>
            <person name="Lundell T."/>
            <person name="Morin E."/>
            <person name="Murat C."/>
            <person name="Riley R."/>
            <person name="Ohm R."/>
            <person name="Sun H."/>
            <person name="Tunlid A."/>
            <person name="Henrissat B."/>
            <person name="Grigoriev I.V."/>
            <person name="Hibbett D.S."/>
            <person name="Martin F."/>
        </authorList>
    </citation>
    <scope>NUCLEOTIDE SEQUENCE [LARGE SCALE GENOMIC DNA]</scope>
    <source>
        <strain evidence="2 3">SS14</strain>
    </source>
</reference>
<protein>
    <submittedName>
        <fullName evidence="2">Unplaced genomic scaffold SPHSTscaffold_58, whole genome shotgun sequence</fullName>
    </submittedName>
</protein>
<dbReference type="EMBL" id="KN837133">
    <property type="protein sequence ID" value="KIJ41946.1"/>
    <property type="molecule type" value="Genomic_DNA"/>
</dbReference>
<accession>A0A0C9VUL2</accession>
<name>A0A0C9VUL2_SPHS4</name>
<proteinExistence type="predicted"/>
<sequence length="939" mass="102833">MVRLGRCSCCSGCNLYVTVTTQPDLSAAGAAAVSHFCQCTHRATDHMALPDLPTPHPTTVTTTTAPGCPTTGCVAFRSSLPATFNAHTTFYNHNLTYTPMTVPTLLVRTAMQPNQLTVMTATAHNIQTPTGNSPFTQTAGSNLPIGTVMHPNQPTPMTTTQHPPGIQAPTGNRSLPPTIPGLQVGNITIQPEFQSIIHSFASHIGPHQLPTEEARQGYGPEHRNKPSASQSAPYSKAKKGQHHARVTTTVKVKTKCQEPPPKQYLLCFLPISGTTKYGNFIFELSYLSNIVSRLYRAELYWELQFPDHPDHPASPTPIDDPYLCTIRLSPIRVRLANNGIGLAAGTMEPPRATNVATRTPQTLAWHLLRGGNTVPKTGLAMSKCSHRNYNHIKTRSRFRDLGNLRSFYRYIPVLASFLHILTCVRPAPQFEDLYGPVTSYFYDCGLTGSHHCYGLCLLPFVVEVTWNEEDPWLDFKESDGECYDAGCTDPPWSDNAVAGPSRRGQSPTAVAQSPILSPTPVAQSPILSPQIDLSVDLMRHTPQTVISPPFEGMDTTSLCLTINQTNNPTNNDASTTLPPPVTSIPVVSTDEIDGQHVEPDPWRDTDGDFAMNEEEVQDNARTIRPIILPFDDIHMGGRLGEDDTDDIEFPTASDLVQEVFSTPPRPPTVVTRQPTPSPRIVVRQPVPVPWIVDDWADVAHWHTAGRLHIMWAFSSAGQSELHANSMPKLAEGLFTLVKIHGNDDVRLHMHDGEPLPGVTCRDFDLKSLLVNLTRGCGVEPGVIGSTFDYLFTETLGASSLWVPGDTRGYNYFQLALPLEASDDDDDDLMKEYKAWGFLVAAHIVLYGTLPPNISPIFLQALLGGSASICDLTFICAVTDDVFPELLEWLQTPADHIFALHDPVLHYISGMVGSPVHFLCTGRELLTPSGVSKHTAYACV</sequence>
<feature type="compositionally biased region" description="Basic residues" evidence="1">
    <location>
        <begin position="236"/>
        <end position="245"/>
    </location>
</feature>
<feature type="region of interest" description="Disordered" evidence="1">
    <location>
        <begin position="210"/>
        <end position="246"/>
    </location>
</feature>
<dbReference type="HOGENOM" id="CLU_312421_0_0_1"/>
<organism evidence="2 3">
    <name type="scientific">Sphaerobolus stellatus (strain SS14)</name>
    <dbReference type="NCBI Taxonomy" id="990650"/>
    <lineage>
        <taxon>Eukaryota</taxon>
        <taxon>Fungi</taxon>
        <taxon>Dikarya</taxon>
        <taxon>Basidiomycota</taxon>
        <taxon>Agaricomycotina</taxon>
        <taxon>Agaricomycetes</taxon>
        <taxon>Phallomycetidae</taxon>
        <taxon>Geastrales</taxon>
        <taxon>Sphaerobolaceae</taxon>
        <taxon>Sphaerobolus</taxon>
    </lineage>
</organism>
<evidence type="ECO:0000256" key="1">
    <source>
        <dbReference type="SAM" id="MobiDB-lite"/>
    </source>
</evidence>
<feature type="compositionally biased region" description="Basic and acidic residues" evidence="1">
    <location>
        <begin position="210"/>
        <end position="224"/>
    </location>
</feature>
<dbReference type="AlphaFoldDB" id="A0A0C9VUL2"/>
<keyword evidence="3" id="KW-1185">Reference proteome</keyword>
<dbReference type="Proteomes" id="UP000054279">
    <property type="component" value="Unassembled WGS sequence"/>
</dbReference>
<feature type="compositionally biased region" description="Polar residues" evidence="1">
    <location>
        <begin position="503"/>
        <end position="523"/>
    </location>
</feature>